<evidence type="ECO:0000256" key="5">
    <source>
        <dbReference type="ARBA" id="ARBA00022692"/>
    </source>
</evidence>
<keyword evidence="5 8" id="KW-0812">Transmembrane</keyword>
<feature type="transmembrane region" description="Helical" evidence="8">
    <location>
        <begin position="281"/>
        <end position="304"/>
    </location>
</feature>
<evidence type="ECO:0000256" key="8">
    <source>
        <dbReference type="RuleBase" id="RU363064"/>
    </source>
</evidence>
<feature type="transmembrane region" description="Helical" evidence="8">
    <location>
        <begin position="100"/>
        <end position="124"/>
    </location>
</feature>
<dbReference type="PROSITE" id="PS00873">
    <property type="entry name" value="NA_ALANINE_SYMP"/>
    <property type="match status" value="1"/>
</dbReference>
<comment type="similarity">
    <text evidence="2 8">Belongs to the alanine or glycine:cation symporter (AGCS) (TC 2.A.25) family.</text>
</comment>
<evidence type="ECO:0000256" key="7">
    <source>
        <dbReference type="ARBA" id="ARBA00023136"/>
    </source>
</evidence>
<feature type="transmembrane region" description="Helical" evidence="8">
    <location>
        <begin position="224"/>
        <end position="242"/>
    </location>
</feature>
<feature type="transmembrane region" description="Helical" evidence="8">
    <location>
        <begin position="48"/>
        <end position="66"/>
    </location>
</feature>
<dbReference type="EMBL" id="BAAATJ010000002">
    <property type="protein sequence ID" value="GAA2386600.1"/>
    <property type="molecule type" value="Genomic_DNA"/>
</dbReference>
<proteinExistence type="inferred from homology"/>
<organism evidence="10 11">
    <name type="scientific">Streptomyces glaucosporus</name>
    <dbReference type="NCBI Taxonomy" id="284044"/>
    <lineage>
        <taxon>Bacteria</taxon>
        <taxon>Bacillati</taxon>
        <taxon>Actinomycetota</taxon>
        <taxon>Actinomycetes</taxon>
        <taxon>Kitasatosporales</taxon>
        <taxon>Streptomycetaceae</taxon>
        <taxon>Streptomyces</taxon>
    </lineage>
</organism>
<name>A0ABN3HRX7_9ACTN</name>
<dbReference type="NCBIfam" id="TIGR00835">
    <property type="entry name" value="agcS"/>
    <property type="match status" value="1"/>
</dbReference>
<keyword evidence="8" id="KW-0769">Symport</keyword>
<feature type="transmembrane region" description="Helical" evidence="8">
    <location>
        <begin position="343"/>
        <end position="361"/>
    </location>
</feature>
<feature type="transmembrane region" description="Helical" evidence="8">
    <location>
        <begin position="130"/>
        <end position="151"/>
    </location>
</feature>
<dbReference type="InterPro" id="IPR001463">
    <property type="entry name" value="Na/Ala_symport"/>
</dbReference>
<feature type="region of interest" description="Disordered" evidence="9">
    <location>
        <begin position="507"/>
        <end position="526"/>
    </location>
</feature>
<evidence type="ECO:0000313" key="10">
    <source>
        <dbReference type="EMBL" id="GAA2386600.1"/>
    </source>
</evidence>
<dbReference type="Gene3D" id="1.20.1740.10">
    <property type="entry name" value="Amino acid/polyamine transporter I"/>
    <property type="match status" value="1"/>
</dbReference>
<feature type="transmembrane region" description="Helical" evidence="8">
    <location>
        <begin position="457"/>
        <end position="477"/>
    </location>
</feature>
<feature type="transmembrane region" description="Helical" evidence="8">
    <location>
        <begin position="254"/>
        <end position="275"/>
    </location>
</feature>
<evidence type="ECO:0000256" key="3">
    <source>
        <dbReference type="ARBA" id="ARBA00022448"/>
    </source>
</evidence>
<feature type="transmembrane region" description="Helical" evidence="8">
    <location>
        <begin position="184"/>
        <end position="204"/>
    </location>
</feature>
<evidence type="ECO:0000256" key="9">
    <source>
        <dbReference type="SAM" id="MobiDB-lite"/>
    </source>
</evidence>
<keyword evidence="6 8" id="KW-1133">Transmembrane helix</keyword>
<evidence type="ECO:0000256" key="6">
    <source>
        <dbReference type="ARBA" id="ARBA00022989"/>
    </source>
</evidence>
<sequence>MPTVTLPGAAKRNSSFRDPSGAVPPPDLLDDDTMSTLDTLIVEINDHFWTYLLIPLVAVAGLYFTLRSRALQLRLLPEMFRVIKEQPETRGDGTKSVSPFGAFTISAAARIGTGNIAGVASAITLGGAGAVFWMWVMAIVGGASAFVESTLAQLYKVRERTPGSEGTYRGGPAYYMQRGLGKRWVGVVFAVVITLTFGLVFTAVQSNTISTVTAGSLGDGTPGWFAPAVGAALAVLLGLAVFGGVRRIASVTQVMVPVMALLYLVVGLAVVVLNVSEVPRVFADIVGGAFGIREVVGGGVGAAIQQGVRRGMFSNEAGLGSAPNAAAAAETSHPVKQGLVQTLGVFFDTLVVCSMTAFIILSTNPELSGRQGADLTQSALQDTLGGWAGHLLTVVVFLLAFSSMIGNYYYGESNIEFITGKRSALFGYRGLVLAATFLGALGSVSVVWNLADVTMGVMALVNLLAILPLSVIAFRLLDDYLAQRRTGLNPVFTRDRLPDLTGVECWEPATAGTPERGGETAATNAG</sequence>
<dbReference type="PANTHER" id="PTHR30330:SF1">
    <property type="entry name" value="AMINO-ACID CARRIER PROTEIN ALST"/>
    <property type="match status" value="1"/>
</dbReference>
<keyword evidence="4 8" id="KW-1003">Cell membrane</keyword>
<evidence type="ECO:0000256" key="2">
    <source>
        <dbReference type="ARBA" id="ARBA00009261"/>
    </source>
</evidence>
<comment type="subcellular location">
    <subcellularLocation>
        <location evidence="1 8">Cell membrane</location>
        <topology evidence="1 8">Multi-pass membrane protein</topology>
    </subcellularLocation>
</comment>
<reference evidence="10 11" key="1">
    <citation type="journal article" date="2019" name="Int. J. Syst. Evol. Microbiol.">
        <title>The Global Catalogue of Microorganisms (GCM) 10K type strain sequencing project: providing services to taxonomists for standard genome sequencing and annotation.</title>
        <authorList>
            <consortium name="The Broad Institute Genomics Platform"/>
            <consortium name="The Broad Institute Genome Sequencing Center for Infectious Disease"/>
            <person name="Wu L."/>
            <person name="Ma J."/>
        </authorList>
    </citation>
    <scope>NUCLEOTIDE SEQUENCE [LARGE SCALE GENOMIC DNA]</scope>
    <source>
        <strain evidence="10 11">JCM 6921</strain>
    </source>
</reference>
<gene>
    <name evidence="10" type="ORF">GCM10010420_06750</name>
</gene>
<dbReference type="PANTHER" id="PTHR30330">
    <property type="entry name" value="AGSS FAMILY TRANSPORTER, SODIUM-ALANINE"/>
    <property type="match status" value="1"/>
</dbReference>
<evidence type="ECO:0000256" key="1">
    <source>
        <dbReference type="ARBA" id="ARBA00004651"/>
    </source>
</evidence>
<feature type="region of interest" description="Disordered" evidence="9">
    <location>
        <begin position="1"/>
        <end position="27"/>
    </location>
</feature>
<feature type="transmembrane region" description="Helical" evidence="8">
    <location>
        <begin position="387"/>
        <end position="410"/>
    </location>
</feature>
<dbReference type="Pfam" id="PF01235">
    <property type="entry name" value="Na_Ala_symp"/>
    <property type="match status" value="1"/>
</dbReference>
<keyword evidence="11" id="KW-1185">Reference proteome</keyword>
<keyword evidence="3 8" id="KW-0813">Transport</keyword>
<dbReference type="PRINTS" id="PR00175">
    <property type="entry name" value="NAALASMPORT"/>
</dbReference>
<comment type="caution">
    <text evidence="10">The sequence shown here is derived from an EMBL/GenBank/DDBJ whole genome shotgun (WGS) entry which is preliminary data.</text>
</comment>
<evidence type="ECO:0000313" key="11">
    <source>
        <dbReference type="Proteomes" id="UP001500058"/>
    </source>
</evidence>
<keyword evidence="7 8" id="KW-0472">Membrane</keyword>
<evidence type="ECO:0000256" key="4">
    <source>
        <dbReference type="ARBA" id="ARBA00022475"/>
    </source>
</evidence>
<feature type="transmembrane region" description="Helical" evidence="8">
    <location>
        <begin position="431"/>
        <end position="451"/>
    </location>
</feature>
<protein>
    <submittedName>
        <fullName evidence="10">Sodium:alanine symporter family protein</fullName>
    </submittedName>
</protein>
<dbReference type="Proteomes" id="UP001500058">
    <property type="component" value="Unassembled WGS sequence"/>
</dbReference>
<accession>A0ABN3HRX7</accession>